<sequence>MLPIFLAFALSTTTLTVKAIDQNGVSHNFARISYEQNSNLAKLDESSDVSSFSNSIKLFLIERPDGGSINTSAPAKAKAFNFKLYLIDETLFSFEVTSSYRKSSTCSLSRSKDFQRLVYQKQEAQQEGGGGGFPSMIIQFALMFIVFNMFCRPNAAQAPQQ</sequence>
<feature type="chain" id="PRO_5012113979" evidence="1">
    <location>
        <begin position="20"/>
        <end position="161"/>
    </location>
</feature>
<protein>
    <submittedName>
        <fullName evidence="2">Uncharacterized protein</fullName>
    </submittedName>
</protein>
<keyword evidence="1" id="KW-0732">Signal</keyword>
<comment type="caution">
    <text evidence="2">The sequence shown here is derived from an EMBL/GenBank/DDBJ whole genome shotgun (WGS) entry which is preliminary data.</text>
</comment>
<gene>
    <name evidence="2" type="ORF">TRFO_09222</name>
</gene>
<dbReference type="EMBL" id="MLAK01001093">
    <property type="protein sequence ID" value="OHS97804.1"/>
    <property type="molecule type" value="Genomic_DNA"/>
</dbReference>
<keyword evidence="3" id="KW-1185">Reference proteome</keyword>
<name>A0A1J4JKM7_9EUKA</name>
<accession>A0A1J4JKM7</accession>
<dbReference type="GeneID" id="94829447"/>
<dbReference type="AlphaFoldDB" id="A0A1J4JKM7"/>
<dbReference type="RefSeq" id="XP_068350941.1">
    <property type="nucleotide sequence ID" value="XM_068494743.1"/>
</dbReference>
<evidence type="ECO:0000313" key="3">
    <source>
        <dbReference type="Proteomes" id="UP000179807"/>
    </source>
</evidence>
<dbReference type="VEuPathDB" id="TrichDB:TRFO_09222"/>
<evidence type="ECO:0000313" key="2">
    <source>
        <dbReference type="EMBL" id="OHS97804.1"/>
    </source>
</evidence>
<dbReference type="Proteomes" id="UP000179807">
    <property type="component" value="Unassembled WGS sequence"/>
</dbReference>
<reference evidence="2" key="1">
    <citation type="submission" date="2016-10" db="EMBL/GenBank/DDBJ databases">
        <authorList>
            <person name="Benchimol M."/>
            <person name="Almeida L.G."/>
            <person name="Vasconcelos A.T."/>
            <person name="Perreira-Neves A."/>
            <person name="Rosa I.A."/>
            <person name="Tasca T."/>
            <person name="Bogo M.R."/>
            <person name="de Souza W."/>
        </authorList>
    </citation>
    <scope>NUCLEOTIDE SEQUENCE [LARGE SCALE GENOMIC DNA]</scope>
    <source>
        <strain evidence="2">K</strain>
    </source>
</reference>
<proteinExistence type="predicted"/>
<organism evidence="2 3">
    <name type="scientific">Tritrichomonas foetus</name>
    <dbReference type="NCBI Taxonomy" id="1144522"/>
    <lineage>
        <taxon>Eukaryota</taxon>
        <taxon>Metamonada</taxon>
        <taxon>Parabasalia</taxon>
        <taxon>Tritrichomonadida</taxon>
        <taxon>Tritrichomonadidae</taxon>
        <taxon>Tritrichomonas</taxon>
    </lineage>
</organism>
<evidence type="ECO:0000256" key="1">
    <source>
        <dbReference type="SAM" id="SignalP"/>
    </source>
</evidence>
<feature type="signal peptide" evidence="1">
    <location>
        <begin position="1"/>
        <end position="19"/>
    </location>
</feature>